<reference evidence="1 2" key="1">
    <citation type="journal article" date="2014" name="Int. J. Syst. Evol. Microbiol.">
        <title>Nitrososphaera viennensis gen. nov., sp. nov., an aerobic and mesophilic, ammonia-oxidizing archaeon from soil and a member of the archaeal phylum Thaumarchaeota.</title>
        <authorList>
            <person name="Stieglmeier M."/>
            <person name="Klingl A."/>
            <person name="Alves R.J."/>
            <person name="Rittmann S.K."/>
            <person name="Melcher M."/>
            <person name="Leisch N."/>
            <person name="Schleper C."/>
        </authorList>
    </citation>
    <scope>NUCLEOTIDE SEQUENCE [LARGE SCALE GENOMIC DNA]</scope>
    <source>
        <strain evidence="1">EN76</strain>
    </source>
</reference>
<dbReference type="AlphaFoldDB" id="A0A060HMR8"/>
<name>A0A060HMR8_9ARCH</name>
<dbReference type="EMBL" id="CP007536">
    <property type="protein sequence ID" value="AIC16788.1"/>
    <property type="molecule type" value="Genomic_DNA"/>
</dbReference>
<protein>
    <recommendedName>
        <fullName evidence="3">Proteasome assembly chaperone family protein</fullName>
    </recommendedName>
</protein>
<organism evidence="1 2">
    <name type="scientific">Nitrososphaera viennensis EN76</name>
    <dbReference type="NCBI Taxonomy" id="926571"/>
    <lineage>
        <taxon>Archaea</taxon>
        <taxon>Nitrososphaerota</taxon>
        <taxon>Nitrososphaeria</taxon>
        <taxon>Nitrososphaerales</taxon>
        <taxon>Nitrososphaeraceae</taxon>
        <taxon>Nitrososphaera</taxon>
    </lineage>
</organism>
<dbReference type="Pfam" id="PF09754">
    <property type="entry name" value="PAC2"/>
    <property type="match status" value="1"/>
</dbReference>
<dbReference type="PANTHER" id="PTHR35610:SF3">
    <property type="entry name" value="PROTEASOME ASSEMBLY CHAPERONE FAMILY PROTEIN"/>
    <property type="match status" value="1"/>
</dbReference>
<dbReference type="SUPFAM" id="SSF159659">
    <property type="entry name" value="Cgl1923-like"/>
    <property type="match status" value="1"/>
</dbReference>
<accession>A0A060HMR8</accession>
<proteinExistence type="predicted"/>
<dbReference type="Gene3D" id="3.40.50.10900">
    <property type="entry name" value="PAC-like subunit"/>
    <property type="match status" value="1"/>
</dbReference>
<dbReference type="PANTHER" id="PTHR35610">
    <property type="entry name" value="3-ISOPROPYLMALATE DEHYDRATASE-RELATED"/>
    <property type="match status" value="1"/>
</dbReference>
<dbReference type="KEGG" id="nvn:NVIE_025190"/>
<gene>
    <name evidence="1" type="ORF">NVIE_025190</name>
</gene>
<evidence type="ECO:0000313" key="2">
    <source>
        <dbReference type="Proteomes" id="UP000027093"/>
    </source>
</evidence>
<dbReference type="HOGENOM" id="CLU_075000_0_0_2"/>
<sequence>MKILTQSWRLLLLPDCKQAIFFNSGCVVAPLAEPAIDIRKLKNVNLKGGIVVDGFPSVGLANAIASECLIHSLKTEFVAVIDSSAFPPLSIIKNAMPNFPARVYASEELKLAMFVSELNLDPVMFRPVANMMIDWALDSNCDLLISAAGIPYEEGEDAKESPPVFAVGSTPSALKRAAEAGIPPVLNGSVSGIPAILLNEGAWRNYDVVVLLVKVVRDMPDFRAGAAVAEALAKLAPGASCDVPALLKEAEVMEKTLKRIRSEQQAALPKEPFYG</sequence>
<dbReference type="STRING" id="926571.NVIE_025190"/>
<dbReference type="Proteomes" id="UP000027093">
    <property type="component" value="Chromosome"/>
</dbReference>
<keyword evidence="2" id="KW-1185">Reference proteome</keyword>
<dbReference type="InterPro" id="IPR019151">
    <property type="entry name" value="Proteasome_assmbl_chaperone_2"/>
</dbReference>
<evidence type="ECO:0000313" key="1">
    <source>
        <dbReference type="EMBL" id="AIC16788.1"/>
    </source>
</evidence>
<evidence type="ECO:0008006" key="3">
    <source>
        <dbReference type="Google" id="ProtNLM"/>
    </source>
</evidence>
<dbReference type="InterPro" id="IPR038389">
    <property type="entry name" value="PSMG2_sf"/>
</dbReference>